<dbReference type="EMBL" id="OZ021739">
    <property type="protein sequence ID" value="CAK9322665.1"/>
    <property type="molecule type" value="Genomic_DNA"/>
</dbReference>
<evidence type="ECO:0000256" key="2">
    <source>
        <dbReference type="ARBA" id="ARBA00022722"/>
    </source>
</evidence>
<comment type="similarity">
    <text evidence="1 7">Belongs to the RNase T2 family.</text>
</comment>
<evidence type="ECO:0000256" key="4">
    <source>
        <dbReference type="ARBA" id="ARBA00022801"/>
    </source>
</evidence>
<keyword evidence="6" id="KW-0456">Lyase</keyword>
<keyword evidence="3" id="KW-0255">Endonuclease</keyword>
<feature type="chain" id="PRO_5046766552" evidence="8">
    <location>
        <begin position="24"/>
        <end position="231"/>
    </location>
</feature>
<evidence type="ECO:0000256" key="7">
    <source>
        <dbReference type="RuleBase" id="RU004328"/>
    </source>
</evidence>
<reference evidence="9 10" key="1">
    <citation type="submission" date="2024-03" db="EMBL/GenBank/DDBJ databases">
        <authorList>
            <person name="Gkanogiannis A."/>
            <person name="Becerra Lopez-Lavalle L."/>
        </authorList>
    </citation>
    <scope>NUCLEOTIDE SEQUENCE [LARGE SCALE GENOMIC DNA]</scope>
</reference>
<name>A0ABP0YQ61_9ROSI</name>
<keyword evidence="4" id="KW-0378">Hydrolase</keyword>
<protein>
    <submittedName>
        <fullName evidence="9">Uncharacterized protein</fullName>
    </submittedName>
</protein>
<keyword evidence="8" id="KW-0732">Signal</keyword>
<evidence type="ECO:0000256" key="1">
    <source>
        <dbReference type="ARBA" id="ARBA00007469"/>
    </source>
</evidence>
<evidence type="ECO:0000256" key="6">
    <source>
        <dbReference type="ARBA" id="ARBA00023239"/>
    </source>
</evidence>
<dbReference type="PANTHER" id="PTHR11240">
    <property type="entry name" value="RIBONUCLEASE T2"/>
    <property type="match status" value="1"/>
</dbReference>
<sequence>MVKKEIVMILSCMLVMIVSCCEGVNQFDYMQVVIQWQPATCSDWYNHNCFRAPDDRFSIHGVWPSLYNGGQPVCSGSPFDVNQISILQPGISEIWPNIATGDNLWLWRHEWDVHGTCTEAFLFDQTRYFSFAMDTYIENNLLFILGNSQITPNGRLYSRDQVYTAIKAKTGKKPAVRCNYNYRDGSVQQLHEITLCYNWNATAFVDCPLNANKCDNNFVWYPWFTTKASSI</sequence>
<evidence type="ECO:0000256" key="3">
    <source>
        <dbReference type="ARBA" id="ARBA00022759"/>
    </source>
</evidence>
<proteinExistence type="inferred from homology"/>
<evidence type="ECO:0000313" key="10">
    <source>
        <dbReference type="Proteomes" id="UP001642487"/>
    </source>
</evidence>
<dbReference type="PANTHER" id="PTHR11240:SF75">
    <property type="entry name" value="RIBONUCLEASE 3"/>
    <property type="match status" value="1"/>
</dbReference>
<dbReference type="SUPFAM" id="SSF55895">
    <property type="entry name" value="Ribonuclease Rh-like"/>
    <property type="match status" value="1"/>
</dbReference>
<feature type="signal peptide" evidence="8">
    <location>
        <begin position="1"/>
        <end position="23"/>
    </location>
</feature>
<dbReference type="InterPro" id="IPR036430">
    <property type="entry name" value="RNase_T2-like_sf"/>
</dbReference>
<keyword evidence="2" id="KW-0540">Nuclease</keyword>
<accession>A0ABP0YQ61</accession>
<dbReference type="Gene3D" id="3.90.730.10">
    <property type="entry name" value="Ribonuclease T2-like"/>
    <property type="match status" value="1"/>
</dbReference>
<dbReference type="InterPro" id="IPR033697">
    <property type="entry name" value="Ribonuclease_T2_eukaryotic"/>
</dbReference>
<keyword evidence="10" id="KW-1185">Reference proteome</keyword>
<dbReference type="Pfam" id="PF00445">
    <property type="entry name" value="Ribonuclease_T2"/>
    <property type="match status" value="1"/>
</dbReference>
<dbReference type="Proteomes" id="UP001642487">
    <property type="component" value="Chromosome 5"/>
</dbReference>
<organism evidence="9 10">
    <name type="scientific">Citrullus colocynthis</name>
    <name type="common">colocynth</name>
    <dbReference type="NCBI Taxonomy" id="252529"/>
    <lineage>
        <taxon>Eukaryota</taxon>
        <taxon>Viridiplantae</taxon>
        <taxon>Streptophyta</taxon>
        <taxon>Embryophyta</taxon>
        <taxon>Tracheophyta</taxon>
        <taxon>Spermatophyta</taxon>
        <taxon>Magnoliopsida</taxon>
        <taxon>eudicotyledons</taxon>
        <taxon>Gunneridae</taxon>
        <taxon>Pentapetalae</taxon>
        <taxon>rosids</taxon>
        <taxon>fabids</taxon>
        <taxon>Cucurbitales</taxon>
        <taxon>Cucurbitaceae</taxon>
        <taxon>Benincaseae</taxon>
        <taxon>Citrullus</taxon>
    </lineage>
</organism>
<keyword evidence="5" id="KW-1015">Disulfide bond</keyword>
<evidence type="ECO:0000256" key="5">
    <source>
        <dbReference type="ARBA" id="ARBA00023157"/>
    </source>
</evidence>
<evidence type="ECO:0000313" key="9">
    <source>
        <dbReference type="EMBL" id="CAK9322665.1"/>
    </source>
</evidence>
<dbReference type="PROSITE" id="PS51257">
    <property type="entry name" value="PROKAR_LIPOPROTEIN"/>
    <property type="match status" value="1"/>
</dbReference>
<dbReference type="CDD" id="cd01061">
    <property type="entry name" value="RNase_T2_euk"/>
    <property type="match status" value="1"/>
</dbReference>
<gene>
    <name evidence="9" type="ORF">CITCOLO1_LOCUS14822</name>
</gene>
<evidence type="ECO:0000256" key="8">
    <source>
        <dbReference type="SAM" id="SignalP"/>
    </source>
</evidence>
<dbReference type="InterPro" id="IPR001568">
    <property type="entry name" value="RNase_T2-like"/>
</dbReference>